<proteinExistence type="predicted"/>
<name>A0ABZ1HX77_9PSEU</name>
<gene>
    <name evidence="1" type="ORF">VSH64_24945</name>
</gene>
<reference evidence="1 2" key="1">
    <citation type="journal article" date="2015" name="Int. J. Syst. Evol. Microbiol.">
        <title>Amycolatopsis rhabdoformis sp. nov., an actinomycete isolated from a tropical forest soil.</title>
        <authorList>
            <person name="Souza W.R."/>
            <person name="Silva R.E."/>
            <person name="Goodfellow M."/>
            <person name="Busarakam K."/>
            <person name="Figueiro F.S."/>
            <person name="Ferreira D."/>
            <person name="Rodrigues-Filho E."/>
            <person name="Moraes L.A.B."/>
            <person name="Zucchi T.D."/>
        </authorList>
    </citation>
    <scope>NUCLEOTIDE SEQUENCE [LARGE SCALE GENOMIC DNA]</scope>
    <source>
        <strain evidence="1 2">NCIMB 14900</strain>
    </source>
</reference>
<dbReference type="Proteomes" id="UP001330812">
    <property type="component" value="Chromosome"/>
</dbReference>
<evidence type="ECO:0000313" key="1">
    <source>
        <dbReference type="EMBL" id="WSE26126.1"/>
    </source>
</evidence>
<dbReference type="RefSeq" id="WP_326565094.1">
    <property type="nucleotide sequence ID" value="NZ_CP142149.1"/>
</dbReference>
<dbReference type="EMBL" id="CP142149">
    <property type="protein sequence ID" value="WSE26126.1"/>
    <property type="molecule type" value="Genomic_DNA"/>
</dbReference>
<accession>A0ABZ1HX77</accession>
<sequence length="224" mass="23709">MTDIAEGKCRVCVRQNATSVAYACNDCVNRFIRLVGELVVYGTLILPNMVQPGGGMTGRGSPGFGPRSPARDDVISALDPRSLPGDVDEHGDAVMRRPDDGATWVASIPGRLAGLANAIAEDRDEARPGGTLDADAGYITRNAWWLAGQSWIGEAFNDMAEVHAMARQLSGDAPQRSLGACLNVTCGRDVFWGGVGKPAQCTGCKRTYDGLDLVRLEAAQETAA</sequence>
<evidence type="ECO:0000313" key="2">
    <source>
        <dbReference type="Proteomes" id="UP001330812"/>
    </source>
</evidence>
<organism evidence="1 2">
    <name type="scientific">Amycolatopsis rhabdoformis</name>
    <dbReference type="NCBI Taxonomy" id="1448059"/>
    <lineage>
        <taxon>Bacteria</taxon>
        <taxon>Bacillati</taxon>
        <taxon>Actinomycetota</taxon>
        <taxon>Actinomycetes</taxon>
        <taxon>Pseudonocardiales</taxon>
        <taxon>Pseudonocardiaceae</taxon>
        <taxon>Amycolatopsis</taxon>
    </lineage>
</organism>
<protein>
    <submittedName>
        <fullName evidence="1">Uncharacterized protein</fullName>
    </submittedName>
</protein>
<keyword evidence="2" id="KW-1185">Reference proteome</keyword>